<feature type="compositionally biased region" description="Low complexity" evidence="1">
    <location>
        <begin position="67"/>
        <end position="76"/>
    </location>
</feature>
<evidence type="ECO:0000256" key="1">
    <source>
        <dbReference type="SAM" id="MobiDB-lite"/>
    </source>
</evidence>
<evidence type="ECO:0000313" key="2">
    <source>
        <dbReference type="EMBL" id="CBG70938.1"/>
    </source>
</evidence>
<feature type="compositionally biased region" description="Basic residues" evidence="1">
    <location>
        <begin position="106"/>
        <end position="118"/>
    </location>
</feature>
<gene>
    <name evidence="2" type="ordered locus">SCAB_38571</name>
</gene>
<dbReference type="HOGENOM" id="CLU_2071899_0_0_11"/>
<dbReference type="STRING" id="680198.SCAB_38571"/>
<dbReference type="KEGG" id="scb:SCAB_38571"/>
<name>C9YZ75_STRSW</name>
<dbReference type="EMBL" id="FN554889">
    <property type="protein sequence ID" value="CBG70938.1"/>
    <property type="molecule type" value="Genomic_DNA"/>
</dbReference>
<sequence>MEILALVAAALVAGVVAGTQTGVSEGVVEWFRRRRQRAALPGPEDASAASESASPGPDPGPGGGTGSAPVGPDAATPGGGATYHTQIIESENVSVGDGTQINYGGRPRRSRRRPGGRV</sequence>
<dbReference type="AlphaFoldDB" id="C9YZ75"/>
<organism evidence="2 3">
    <name type="scientific">Streptomyces scabiei (strain 87.22)</name>
    <dbReference type="NCBI Taxonomy" id="680198"/>
    <lineage>
        <taxon>Bacteria</taxon>
        <taxon>Bacillati</taxon>
        <taxon>Actinomycetota</taxon>
        <taxon>Actinomycetes</taxon>
        <taxon>Kitasatosporales</taxon>
        <taxon>Streptomycetaceae</taxon>
        <taxon>Streptomyces</taxon>
    </lineage>
</organism>
<proteinExistence type="predicted"/>
<dbReference type="Proteomes" id="UP000001444">
    <property type="component" value="Chromosome"/>
</dbReference>
<feature type="compositionally biased region" description="Polar residues" evidence="1">
    <location>
        <begin position="83"/>
        <end position="102"/>
    </location>
</feature>
<feature type="region of interest" description="Disordered" evidence="1">
    <location>
        <begin position="38"/>
        <end position="118"/>
    </location>
</feature>
<reference evidence="2 3" key="1">
    <citation type="journal article" date="2010" name="Mol. Plant Microbe Interact.">
        <title>Streptomyces scabies 87-22 contains a coronafacic acid-like biosynthetic cluster that contributes to plant-microbe interactions.</title>
        <authorList>
            <person name="Bignell D.R."/>
            <person name="Seipke R.F."/>
            <person name="Huguet-Tapia J.C."/>
            <person name="Chambers A.H."/>
            <person name="Parry R.J."/>
            <person name="Loria R."/>
        </authorList>
    </citation>
    <scope>NUCLEOTIDE SEQUENCE [LARGE SCALE GENOMIC DNA]</scope>
    <source>
        <strain evidence="2 3">87.22</strain>
    </source>
</reference>
<accession>C9YZ75</accession>
<feature type="compositionally biased region" description="Low complexity" evidence="1">
    <location>
        <begin position="41"/>
        <end position="55"/>
    </location>
</feature>
<keyword evidence="3" id="KW-1185">Reference proteome</keyword>
<protein>
    <submittedName>
        <fullName evidence="2">Uncharacterized protein</fullName>
    </submittedName>
</protein>
<evidence type="ECO:0000313" key="3">
    <source>
        <dbReference type="Proteomes" id="UP000001444"/>
    </source>
</evidence>